<evidence type="ECO:0000313" key="2">
    <source>
        <dbReference type="Proteomes" id="UP000789375"/>
    </source>
</evidence>
<feature type="non-terminal residue" evidence="1">
    <location>
        <position position="1"/>
    </location>
</feature>
<protein>
    <submittedName>
        <fullName evidence="1">13064_t:CDS:1</fullName>
    </submittedName>
</protein>
<keyword evidence="2" id="KW-1185">Reference proteome</keyword>
<evidence type="ECO:0000313" key="1">
    <source>
        <dbReference type="EMBL" id="CAG8519260.1"/>
    </source>
</evidence>
<comment type="caution">
    <text evidence="1">The sequence shown here is derived from an EMBL/GenBank/DDBJ whole genome shotgun (WGS) entry which is preliminary data.</text>
</comment>
<organism evidence="1 2">
    <name type="scientific">Funneliformis mosseae</name>
    <name type="common">Endomycorrhizal fungus</name>
    <name type="synonym">Glomus mosseae</name>
    <dbReference type="NCBI Taxonomy" id="27381"/>
    <lineage>
        <taxon>Eukaryota</taxon>
        <taxon>Fungi</taxon>
        <taxon>Fungi incertae sedis</taxon>
        <taxon>Mucoromycota</taxon>
        <taxon>Glomeromycotina</taxon>
        <taxon>Glomeromycetes</taxon>
        <taxon>Glomerales</taxon>
        <taxon>Glomeraceae</taxon>
        <taxon>Funneliformis</taxon>
    </lineage>
</organism>
<proteinExistence type="predicted"/>
<dbReference type="EMBL" id="CAJVPP010000884">
    <property type="protein sequence ID" value="CAG8519260.1"/>
    <property type="molecule type" value="Genomic_DNA"/>
</dbReference>
<gene>
    <name evidence="1" type="ORF">FMOSSE_LOCUS4944</name>
</gene>
<dbReference type="AlphaFoldDB" id="A0A9N9F9U7"/>
<accession>A0A9N9F9U7</accession>
<sequence length="40" mass="4567">KAVEVLGKVFLEKMLKELSTEVKVLIKALFEVETTDMKEV</sequence>
<dbReference type="Proteomes" id="UP000789375">
    <property type="component" value="Unassembled WGS sequence"/>
</dbReference>
<name>A0A9N9F9U7_FUNMO</name>
<reference evidence="1" key="1">
    <citation type="submission" date="2021-06" db="EMBL/GenBank/DDBJ databases">
        <authorList>
            <person name="Kallberg Y."/>
            <person name="Tangrot J."/>
            <person name="Rosling A."/>
        </authorList>
    </citation>
    <scope>NUCLEOTIDE SEQUENCE</scope>
    <source>
        <strain evidence="1">87-6 pot B 2015</strain>
    </source>
</reference>